<dbReference type="InParanoid" id="A0A0C3NUH9"/>
<evidence type="ECO:0000256" key="1">
    <source>
        <dbReference type="SAM" id="MobiDB-lite"/>
    </source>
</evidence>
<protein>
    <submittedName>
        <fullName evidence="2">Uncharacterized protein</fullName>
    </submittedName>
</protein>
<dbReference type="Proteomes" id="UP000054217">
    <property type="component" value="Unassembled WGS sequence"/>
</dbReference>
<dbReference type="AlphaFoldDB" id="A0A0C3NUH9"/>
<keyword evidence="3" id="KW-1185">Reference proteome</keyword>
<dbReference type="EMBL" id="KN832011">
    <property type="protein sequence ID" value="KIN98848.1"/>
    <property type="molecule type" value="Genomic_DNA"/>
</dbReference>
<organism evidence="2 3">
    <name type="scientific">Pisolithus tinctorius Marx 270</name>
    <dbReference type="NCBI Taxonomy" id="870435"/>
    <lineage>
        <taxon>Eukaryota</taxon>
        <taxon>Fungi</taxon>
        <taxon>Dikarya</taxon>
        <taxon>Basidiomycota</taxon>
        <taxon>Agaricomycotina</taxon>
        <taxon>Agaricomycetes</taxon>
        <taxon>Agaricomycetidae</taxon>
        <taxon>Boletales</taxon>
        <taxon>Sclerodermatineae</taxon>
        <taxon>Pisolithaceae</taxon>
        <taxon>Pisolithus</taxon>
    </lineage>
</organism>
<sequence>MTENPSHMLQTQSGGQNNLLHSKEARMLTSRYATNPHISIWVERHTKIPATPVSLDITSQEQDNQRKGESITYPWMQLYESDTETTEALTNNSLDRRVS</sequence>
<accession>A0A0C3NUH9</accession>
<evidence type="ECO:0000313" key="2">
    <source>
        <dbReference type="EMBL" id="KIN98848.1"/>
    </source>
</evidence>
<feature type="region of interest" description="Disordered" evidence="1">
    <location>
        <begin position="1"/>
        <end position="22"/>
    </location>
</feature>
<evidence type="ECO:0000313" key="3">
    <source>
        <dbReference type="Proteomes" id="UP000054217"/>
    </source>
</evidence>
<gene>
    <name evidence="2" type="ORF">M404DRAFT_824986</name>
</gene>
<feature type="compositionally biased region" description="Polar residues" evidence="1">
    <location>
        <begin position="1"/>
        <end position="20"/>
    </location>
</feature>
<reference evidence="2 3" key="1">
    <citation type="submission" date="2014-04" db="EMBL/GenBank/DDBJ databases">
        <authorList>
            <consortium name="DOE Joint Genome Institute"/>
            <person name="Kuo A."/>
            <person name="Kohler A."/>
            <person name="Costa M.D."/>
            <person name="Nagy L.G."/>
            <person name="Floudas D."/>
            <person name="Copeland A."/>
            <person name="Barry K.W."/>
            <person name="Cichocki N."/>
            <person name="Veneault-Fourrey C."/>
            <person name="LaButti K."/>
            <person name="Lindquist E.A."/>
            <person name="Lipzen A."/>
            <person name="Lundell T."/>
            <person name="Morin E."/>
            <person name="Murat C."/>
            <person name="Sun H."/>
            <person name="Tunlid A."/>
            <person name="Henrissat B."/>
            <person name="Grigoriev I.V."/>
            <person name="Hibbett D.S."/>
            <person name="Martin F."/>
            <person name="Nordberg H.P."/>
            <person name="Cantor M.N."/>
            <person name="Hua S.X."/>
        </authorList>
    </citation>
    <scope>NUCLEOTIDE SEQUENCE [LARGE SCALE GENOMIC DNA]</scope>
    <source>
        <strain evidence="2 3">Marx 270</strain>
    </source>
</reference>
<dbReference type="HOGENOM" id="CLU_2321322_0_0_1"/>
<name>A0A0C3NUH9_PISTI</name>
<proteinExistence type="predicted"/>
<reference evidence="3" key="2">
    <citation type="submission" date="2015-01" db="EMBL/GenBank/DDBJ databases">
        <title>Evolutionary Origins and Diversification of the Mycorrhizal Mutualists.</title>
        <authorList>
            <consortium name="DOE Joint Genome Institute"/>
            <consortium name="Mycorrhizal Genomics Consortium"/>
            <person name="Kohler A."/>
            <person name="Kuo A."/>
            <person name="Nagy L.G."/>
            <person name="Floudas D."/>
            <person name="Copeland A."/>
            <person name="Barry K.W."/>
            <person name="Cichocki N."/>
            <person name="Veneault-Fourrey C."/>
            <person name="LaButti K."/>
            <person name="Lindquist E.A."/>
            <person name="Lipzen A."/>
            <person name="Lundell T."/>
            <person name="Morin E."/>
            <person name="Murat C."/>
            <person name="Riley R."/>
            <person name="Ohm R."/>
            <person name="Sun H."/>
            <person name="Tunlid A."/>
            <person name="Henrissat B."/>
            <person name="Grigoriev I.V."/>
            <person name="Hibbett D.S."/>
            <person name="Martin F."/>
        </authorList>
    </citation>
    <scope>NUCLEOTIDE SEQUENCE [LARGE SCALE GENOMIC DNA]</scope>
    <source>
        <strain evidence="3">Marx 270</strain>
    </source>
</reference>